<dbReference type="InterPro" id="IPR047768">
    <property type="entry name" value="Tn5p-like"/>
</dbReference>
<dbReference type="InterPro" id="IPR003201">
    <property type="entry name" value="Transposase_Tn5"/>
</dbReference>
<dbReference type="NCBIfam" id="NF033590">
    <property type="entry name" value="transpos_IS4_3"/>
    <property type="match status" value="1"/>
</dbReference>
<evidence type="ECO:0000313" key="3">
    <source>
        <dbReference type="EMBL" id="GGB45585.1"/>
    </source>
</evidence>
<dbReference type="InterPro" id="IPR038215">
    <property type="entry name" value="TN5-like_N_sf"/>
</dbReference>
<comment type="caution">
    <text evidence="3">The sequence shown here is derived from an EMBL/GenBank/DDBJ whole genome shotgun (WGS) entry which is preliminary data.</text>
</comment>
<dbReference type="InterPro" id="IPR054836">
    <property type="entry name" value="Tn5_transposase"/>
</dbReference>
<dbReference type="InterPro" id="IPR014737">
    <property type="entry name" value="Transposase_Tn5-like_C"/>
</dbReference>
<feature type="domain" description="Transposase Tn5-like N-terminal" evidence="2">
    <location>
        <begin position="1"/>
        <end position="58"/>
    </location>
</feature>
<evidence type="ECO:0000259" key="1">
    <source>
        <dbReference type="Pfam" id="PF02281"/>
    </source>
</evidence>
<keyword evidence="4" id="KW-1185">Reference proteome</keyword>
<dbReference type="InterPro" id="IPR012337">
    <property type="entry name" value="RNaseH-like_sf"/>
</dbReference>
<evidence type="ECO:0000313" key="4">
    <source>
        <dbReference type="Proteomes" id="UP000646152"/>
    </source>
</evidence>
<organism evidence="3 4">
    <name type="scientific">Oceanisphaera marina</name>
    <dbReference type="NCBI Taxonomy" id="2017550"/>
    <lineage>
        <taxon>Bacteria</taxon>
        <taxon>Pseudomonadati</taxon>
        <taxon>Pseudomonadota</taxon>
        <taxon>Gammaproteobacteria</taxon>
        <taxon>Aeromonadales</taxon>
        <taxon>Aeromonadaceae</taxon>
        <taxon>Oceanisphaera</taxon>
    </lineage>
</organism>
<accession>A0ABQ1ING2</accession>
<dbReference type="PANTHER" id="PTHR37319:SF1">
    <property type="entry name" value="TRANSPOSASE TN5 DIMERISATION DOMAIN-CONTAINING PROTEIN"/>
    <property type="match status" value="1"/>
</dbReference>
<dbReference type="Gene3D" id="1.10.246.40">
    <property type="entry name" value="Tn5 transposase, domain 1"/>
    <property type="match status" value="1"/>
</dbReference>
<dbReference type="Pfam" id="PF14706">
    <property type="entry name" value="Tnp_DNA_bind"/>
    <property type="match status" value="1"/>
</dbReference>
<dbReference type="Pfam" id="PF02281">
    <property type="entry name" value="Dimer_Tnp_Tn5"/>
    <property type="match status" value="1"/>
</dbReference>
<protein>
    <submittedName>
        <fullName evidence="3">IS4 family transposase</fullName>
    </submittedName>
</protein>
<proteinExistence type="predicted"/>
<dbReference type="Gene3D" id="1.10.740.10">
    <property type="entry name" value="Transferase Inhibitor Protein From Tn5, Chain"/>
    <property type="match status" value="1"/>
</dbReference>
<gene>
    <name evidence="3" type="ORF">GCM10011502_18620</name>
</gene>
<dbReference type="Proteomes" id="UP000646152">
    <property type="component" value="Unassembled WGS sequence"/>
</dbReference>
<feature type="domain" description="Transposase Tn5 dimerisation" evidence="1">
    <location>
        <begin position="333"/>
        <end position="419"/>
    </location>
</feature>
<dbReference type="InterPro" id="IPR014735">
    <property type="entry name" value="Transposase_Tn5-like_N"/>
</dbReference>
<dbReference type="RefSeq" id="WP_188629849.1">
    <property type="nucleotide sequence ID" value="NZ_BMKE01000014.1"/>
</dbReference>
<sequence>MTNWVEKEFATADLGDERLNQRLAKVVDTLASQPGKSITAACRGWSETKATYRLLEQDISWENLLQPHWDSTLARAAEHNTVLCLQDTTELDFNGRKAEGLGKLNYDARRGMYLHPTLMVTPERLPLGSTDAWMWARDGHQPKESERWLEGYQRISELKQQLPDTRLVYVGDREADLFTIYQEHAAAPNIDYLIRGKHNRKLADGRKLKEAVAAVPALGEVSFILPKGRKRPARPVTLHIRATRVVLKQQQLPITVVLAEEPNAPTGATPVSWMLLSNIQVEALSGAQELLNWYLCRWDIELFFKTLKSGCQVESMQLRSREKLERLLVLKMVVAWRVMYLMRLNRVVPEQSCELVFDPDEWRIIYASTLRKTPPQNPPTLRAIIHLVASYGGFLGRKGDGEPGLQTLWQGLERCHDMVRAIQDTKELLG</sequence>
<name>A0ABQ1ING2_9GAMM</name>
<evidence type="ECO:0000259" key="2">
    <source>
        <dbReference type="Pfam" id="PF14706"/>
    </source>
</evidence>
<dbReference type="EMBL" id="BMKE01000014">
    <property type="protein sequence ID" value="GGB45585.1"/>
    <property type="molecule type" value="Genomic_DNA"/>
</dbReference>
<reference evidence="4" key="1">
    <citation type="journal article" date="2019" name="Int. J. Syst. Evol. Microbiol.">
        <title>The Global Catalogue of Microorganisms (GCM) 10K type strain sequencing project: providing services to taxonomists for standard genome sequencing and annotation.</title>
        <authorList>
            <consortium name="The Broad Institute Genomics Platform"/>
            <consortium name="The Broad Institute Genome Sequencing Center for Infectious Disease"/>
            <person name="Wu L."/>
            <person name="Ma J."/>
        </authorList>
    </citation>
    <scope>NUCLEOTIDE SEQUENCE [LARGE SCALE GENOMIC DNA]</scope>
    <source>
        <strain evidence="4">CGMCC 1.15923</strain>
    </source>
</reference>
<dbReference type="Gene3D" id="3.90.350.10">
    <property type="entry name" value="Transposase Inhibitor Protein From Tn5, Chain A, domain 1"/>
    <property type="match status" value="1"/>
</dbReference>
<dbReference type="PANTHER" id="PTHR37319">
    <property type="entry name" value="TRANSPOSASE"/>
    <property type="match status" value="1"/>
</dbReference>
<dbReference type="SUPFAM" id="SSF53098">
    <property type="entry name" value="Ribonuclease H-like"/>
    <property type="match status" value="1"/>
</dbReference>